<dbReference type="GO" id="GO:0003676">
    <property type="term" value="F:nucleic acid binding"/>
    <property type="evidence" value="ECO:0007669"/>
    <property type="project" value="InterPro"/>
</dbReference>
<dbReference type="InterPro" id="IPR002156">
    <property type="entry name" value="RNaseH_domain"/>
</dbReference>
<dbReference type="InterPro" id="IPR044730">
    <property type="entry name" value="RNase_H-like_dom_plant"/>
</dbReference>
<dbReference type="InterPro" id="IPR036397">
    <property type="entry name" value="RNaseH_sf"/>
</dbReference>
<dbReference type="InterPro" id="IPR012337">
    <property type="entry name" value="RNaseH-like_sf"/>
</dbReference>
<dbReference type="GO" id="GO:0004523">
    <property type="term" value="F:RNA-DNA hybrid ribonuclease activity"/>
    <property type="evidence" value="ECO:0007669"/>
    <property type="project" value="InterPro"/>
</dbReference>
<dbReference type="Gramene" id="QL07p013392:mrna">
    <property type="protein sequence ID" value="QL07p013392:mrna:CDS:1"/>
    <property type="gene ID" value="QL07p013392"/>
</dbReference>
<evidence type="ECO:0000313" key="3">
    <source>
        <dbReference type="Proteomes" id="UP000594261"/>
    </source>
</evidence>
<keyword evidence="3" id="KW-1185">Reference proteome</keyword>
<dbReference type="Proteomes" id="UP000594261">
    <property type="component" value="Chromosome 7"/>
</dbReference>
<name>A0A7N2M2Y9_QUELO</name>
<dbReference type="OMA" id="VYENIRC"/>
<sequence>MAALSAKGATVVDSEEAEVLACQKALEFTVDASFSNLIIEGDNVTVMQTISSTQPNLSQLGLVYENIRCIAAGLRYVSFSCVRCSANSVAHSLARYASQIDNEIVWMEESLPPAFEALYLDSSFF</sequence>
<reference evidence="2" key="2">
    <citation type="submission" date="2021-01" db="UniProtKB">
        <authorList>
            <consortium name="EnsemblPlants"/>
        </authorList>
    </citation>
    <scope>IDENTIFICATION</scope>
</reference>
<protein>
    <recommendedName>
        <fullName evidence="1">RNase H type-1 domain-containing protein</fullName>
    </recommendedName>
</protein>
<dbReference type="PANTHER" id="PTHR47074:SF11">
    <property type="entry name" value="REVERSE TRANSCRIPTASE-LIKE PROTEIN"/>
    <property type="match status" value="1"/>
</dbReference>
<dbReference type="EMBL" id="LRBV02000007">
    <property type="status" value="NOT_ANNOTATED_CDS"/>
    <property type="molecule type" value="Genomic_DNA"/>
</dbReference>
<feature type="domain" description="RNase H type-1" evidence="1">
    <location>
        <begin position="5"/>
        <end position="97"/>
    </location>
</feature>
<dbReference type="InParanoid" id="A0A7N2M2Y9"/>
<dbReference type="SUPFAM" id="SSF53098">
    <property type="entry name" value="Ribonuclease H-like"/>
    <property type="match status" value="1"/>
</dbReference>
<dbReference type="CDD" id="cd06222">
    <property type="entry name" value="RNase_H_like"/>
    <property type="match status" value="1"/>
</dbReference>
<dbReference type="InterPro" id="IPR052929">
    <property type="entry name" value="RNase_H-like_EbsB-rel"/>
</dbReference>
<dbReference type="EnsemblPlants" id="QL07p013392:mrna">
    <property type="protein sequence ID" value="QL07p013392:mrna:CDS:1"/>
    <property type="gene ID" value="QL07p013392"/>
</dbReference>
<reference evidence="2 3" key="1">
    <citation type="journal article" date="2016" name="G3 (Bethesda)">
        <title>First Draft Assembly and Annotation of the Genome of a California Endemic Oak Quercus lobata Nee (Fagaceae).</title>
        <authorList>
            <person name="Sork V.L."/>
            <person name="Fitz-Gibbon S.T."/>
            <person name="Puiu D."/>
            <person name="Crepeau M."/>
            <person name="Gugger P.F."/>
            <person name="Sherman R."/>
            <person name="Stevens K."/>
            <person name="Langley C.H."/>
            <person name="Pellegrini M."/>
            <person name="Salzberg S.L."/>
        </authorList>
    </citation>
    <scope>NUCLEOTIDE SEQUENCE [LARGE SCALE GENOMIC DNA]</scope>
    <source>
        <strain evidence="2 3">cv. SW786</strain>
    </source>
</reference>
<dbReference type="PANTHER" id="PTHR47074">
    <property type="entry name" value="BNAC02G40300D PROTEIN"/>
    <property type="match status" value="1"/>
</dbReference>
<proteinExistence type="predicted"/>
<dbReference type="Pfam" id="PF13456">
    <property type="entry name" value="RVT_3"/>
    <property type="match status" value="1"/>
</dbReference>
<accession>A0A7N2M2Y9</accession>
<evidence type="ECO:0000313" key="2">
    <source>
        <dbReference type="EnsemblPlants" id="QL07p013392:mrna:CDS:1"/>
    </source>
</evidence>
<dbReference type="AlphaFoldDB" id="A0A7N2M2Y9"/>
<organism evidence="2 3">
    <name type="scientific">Quercus lobata</name>
    <name type="common">Valley oak</name>
    <dbReference type="NCBI Taxonomy" id="97700"/>
    <lineage>
        <taxon>Eukaryota</taxon>
        <taxon>Viridiplantae</taxon>
        <taxon>Streptophyta</taxon>
        <taxon>Embryophyta</taxon>
        <taxon>Tracheophyta</taxon>
        <taxon>Spermatophyta</taxon>
        <taxon>Magnoliopsida</taxon>
        <taxon>eudicotyledons</taxon>
        <taxon>Gunneridae</taxon>
        <taxon>Pentapetalae</taxon>
        <taxon>rosids</taxon>
        <taxon>fabids</taxon>
        <taxon>Fagales</taxon>
        <taxon>Fagaceae</taxon>
        <taxon>Quercus</taxon>
    </lineage>
</organism>
<evidence type="ECO:0000259" key="1">
    <source>
        <dbReference type="Pfam" id="PF13456"/>
    </source>
</evidence>
<dbReference type="Gene3D" id="3.30.420.10">
    <property type="entry name" value="Ribonuclease H-like superfamily/Ribonuclease H"/>
    <property type="match status" value="1"/>
</dbReference>